<evidence type="ECO:0000256" key="6">
    <source>
        <dbReference type="PROSITE-ProRule" id="PRU00278"/>
    </source>
</evidence>
<dbReference type="EMBL" id="LMTZ01000151">
    <property type="protein sequence ID" value="KST62762.1"/>
    <property type="molecule type" value="Genomic_DNA"/>
</dbReference>
<keyword evidence="3" id="KW-0732">Signal</keyword>
<keyword evidence="5 6" id="KW-0413">Isomerase</keyword>
<dbReference type="PANTHER" id="PTHR47245">
    <property type="entry name" value="PEPTIDYLPROLYL ISOMERASE"/>
    <property type="match status" value="1"/>
</dbReference>
<dbReference type="EMBL" id="LMTZ01000164">
    <property type="protein sequence ID" value="KST62056.1"/>
    <property type="molecule type" value="Genomic_DNA"/>
</dbReference>
<evidence type="ECO:0000256" key="3">
    <source>
        <dbReference type="ARBA" id="ARBA00022729"/>
    </source>
</evidence>
<dbReference type="SUPFAM" id="SSF54534">
    <property type="entry name" value="FKBP-like"/>
    <property type="match status" value="1"/>
</dbReference>
<dbReference type="Gene3D" id="3.10.50.40">
    <property type="match status" value="1"/>
</dbReference>
<dbReference type="InterPro" id="IPR046357">
    <property type="entry name" value="PPIase_dom_sf"/>
</dbReference>
<evidence type="ECO:0000256" key="1">
    <source>
        <dbReference type="ARBA" id="ARBA00000971"/>
    </source>
</evidence>
<keyword evidence="10" id="KW-1185">Reference proteome</keyword>
<dbReference type="PANTHER" id="PTHR47245:SF1">
    <property type="entry name" value="FOLDASE PROTEIN PRSA"/>
    <property type="match status" value="1"/>
</dbReference>
<name>A0A0V7ZC23_9CYAN</name>
<dbReference type="InterPro" id="IPR050245">
    <property type="entry name" value="PrsA_foldase"/>
</dbReference>
<evidence type="ECO:0000313" key="10">
    <source>
        <dbReference type="Proteomes" id="UP000053372"/>
    </source>
</evidence>
<accession>A0A0V7ZC23</accession>
<dbReference type="Proteomes" id="UP000053372">
    <property type="component" value="Unassembled WGS sequence"/>
</dbReference>
<evidence type="ECO:0000313" key="8">
    <source>
        <dbReference type="EMBL" id="KST62056.1"/>
    </source>
</evidence>
<dbReference type="Gene3D" id="1.10.4030.10">
    <property type="entry name" value="Porin chaperone SurA, peptide-binding domain"/>
    <property type="match status" value="1"/>
</dbReference>
<dbReference type="OrthoDB" id="530022at2"/>
<dbReference type="InterPro" id="IPR000297">
    <property type="entry name" value="PPIase_PpiC"/>
</dbReference>
<dbReference type="InterPro" id="IPR027304">
    <property type="entry name" value="Trigger_fact/SurA_dom_sf"/>
</dbReference>
<sequence>MPQSITITNEDILRCVKLYCEIPTLNKKIITRKVIENTANEVGVKVDTEELQQAADKFRFMNKLNSAEDTWTWLKKHNLSLEDFEEFIRIDLLSNKLLQHLFLDKIEPYFFEYQLDYVGVVMYEVVLEDEELAIELFYAIKEGEMSFYDIAHQYIQDTELRRKCGYRGIVHRKDMKPEISAAVFAAKSPQFLKPVVTSDGVHLILIEEIIQPQLDETLRQKISSDLFSEWINEESAKFEIINDLEDHCLTNNTETYLLSK</sequence>
<evidence type="ECO:0000256" key="4">
    <source>
        <dbReference type="ARBA" id="ARBA00023110"/>
    </source>
</evidence>
<gene>
    <name evidence="8" type="ORF">BC008_08415</name>
    <name evidence="9" type="ORF">BC008_37945</name>
</gene>
<evidence type="ECO:0000256" key="5">
    <source>
        <dbReference type="ARBA" id="ARBA00023235"/>
    </source>
</evidence>
<dbReference type="PROSITE" id="PS50198">
    <property type="entry name" value="PPIC_PPIASE_2"/>
    <property type="match status" value="1"/>
</dbReference>
<dbReference type="AlphaFoldDB" id="A0A0V7ZC23"/>
<proteinExistence type="predicted"/>
<protein>
    <recommendedName>
        <fullName evidence="2">peptidylprolyl isomerase</fullName>
        <ecNumber evidence="2">5.2.1.8</ecNumber>
    </recommendedName>
</protein>
<evidence type="ECO:0000313" key="9">
    <source>
        <dbReference type="EMBL" id="KST62762.1"/>
    </source>
</evidence>
<dbReference type="GO" id="GO:0003755">
    <property type="term" value="F:peptidyl-prolyl cis-trans isomerase activity"/>
    <property type="evidence" value="ECO:0007669"/>
    <property type="project" value="UniProtKB-KW"/>
</dbReference>
<comment type="catalytic activity">
    <reaction evidence="1">
        <text>[protein]-peptidylproline (omega=180) = [protein]-peptidylproline (omega=0)</text>
        <dbReference type="Rhea" id="RHEA:16237"/>
        <dbReference type="Rhea" id="RHEA-COMP:10747"/>
        <dbReference type="Rhea" id="RHEA-COMP:10748"/>
        <dbReference type="ChEBI" id="CHEBI:83833"/>
        <dbReference type="ChEBI" id="CHEBI:83834"/>
        <dbReference type="EC" id="5.2.1.8"/>
    </reaction>
</comment>
<evidence type="ECO:0000259" key="7">
    <source>
        <dbReference type="PROSITE" id="PS50198"/>
    </source>
</evidence>
<dbReference type="EC" id="5.2.1.8" evidence="2"/>
<dbReference type="RefSeq" id="WP_058184646.1">
    <property type="nucleotide sequence ID" value="NZ_LMTZ01000151.1"/>
</dbReference>
<keyword evidence="4 6" id="KW-0697">Rotamase</keyword>
<dbReference type="SUPFAM" id="SSF109998">
    <property type="entry name" value="Triger factor/SurA peptide-binding domain-like"/>
    <property type="match status" value="1"/>
</dbReference>
<feature type="domain" description="PpiC" evidence="7">
    <location>
        <begin position="125"/>
        <end position="208"/>
    </location>
</feature>
<organism evidence="8 10">
    <name type="scientific">Mastigocoleus testarum BC008</name>
    <dbReference type="NCBI Taxonomy" id="371196"/>
    <lineage>
        <taxon>Bacteria</taxon>
        <taxon>Bacillati</taxon>
        <taxon>Cyanobacteriota</taxon>
        <taxon>Cyanophyceae</taxon>
        <taxon>Nostocales</taxon>
        <taxon>Hapalosiphonaceae</taxon>
        <taxon>Mastigocoleus</taxon>
    </lineage>
</organism>
<evidence type="ECO:0000256" key="2">
    <source>
        <dbReference type="ARBA" id="ARBA00013194"/>
    </source>
</evidence>
<dbReference type="Pfam" id="PF00639">
    <property type="entry name" value="Rotamase"/>
    <property type="match status" value="1"/>
</dbReference>
<comment type="caution">
    <text evidence="8">The sequence shown here is derived from an EMBL/GenBank/DDBJ whole genome shotgun (WGS) entry which is preliminary data.</text>
</comment>
<reference evidence="8 10" key="1">
    <citation type="journal article" date="2015" name="Genome Announc.">
        <title>Draft Genome of the Euendolithic (true boring) Cyanobacterium Mastigocoleus testarum strain BC008.</title>
        <authorList>
            <person name="Guida B.S."/>
            <person name="Garcia-Pichel F."/>
        </authorList>
    </citation>
    <scope>NUCLEOTIDE SEQUENCE [LARGE SCALE GENOMIC DNA]</scope>
    <source>
        <strain evidence="8 10">BC008</strain>
    </source>
</reference>